<dbReference type="Gene3D" id="3.10.50.10">
    <property type="match status" value="1"/>
</dbReference>
<dbReference type="GO" id="GO:0008061">
    <property type="term" value="F:chitin binding"/>
    <property type="evidence" value="ECO:0007669"/>
    <property type="project" value="InterPro"/>
</dbReference>
<dbReference type="Proteomes" id="UP000183954">
    <property type="component" value="Unassembled WGS sequence"/>
</dbReference>
<evidence type="ECO:0000256" key="3">
    <source>
        <dbReference type="SAM" id="MobiDB-lite"/>
    </source>
</evidence>
<evidence type="ECO:0000313" key="7">
    <source>
        <dbReference type="Proteomes" id="UP000183954"/>
    </source>
</evidence>
<dbReference type="InterPro" id="IPR001223">
    <property type="entry name" value="Glyco_hydro18_cat"/>
</dbReference>
<accession>A0A1M5PW28</accession>
<evidence type="ECO:0000256" key="4">
    <source>
        <dbReference type="SAM" id="SignalP"/>
    </source>
</evidence>
<name>A0A1M5PW28_9FIRM</name>
<dbReference type="AlphaFoldDB" id="A0A1M5PW28"/>
<feature type="domain" description="GH18" evidence="5">
    <location>
        <begin position="59"/>
        <end position="382"/>
    </location>
</feature>
<evidence type="ECO:0000313" key="6">
    <source>
        <dbReference type="EMBL" id="SHH06028.1"/>
    </source>
</evidence>
<dbReference type="InterPro" id="IPR011583">
    <property type="entry name" value="Chitinase_II/V-like_cat"/>
</dbReference>
<dbReference type="PROSITE" id="PS51910">
    <property type="entry name" value="GH18_2"/>
    <property type="match status" value="1"/>
</dbReference>
<dbReference type="InterPro" id="IPR041704">
    <property type="entry name" value="CFLE_GH18"/>
</dbReference>
<proteinExistence type="predicted"/>
<dbReference type="PANTHER" id="PTHR46066">
    <property type="entry name" value="CHITINASE DOMAIN-CONTAINING PROTEIN 1 FAMILY MEMBER"/>
    <property type="match status" value="1"/>
</dbReference>
<dbReference type="SUPFAM" id="SSF51445">
    <property type="entry name" value="(Trans)glycosidases"/>
    <property type="match status" value="1"/>
</dbReference>
<dbReference type="PROSITE" id="PS51257">
    <property type="entry name" value="PROKAR_LIPOPROTEIN"/>
    <property type="match status" value="1"/>
</dbReference>
<dbReference type="Pfam" id="PF00704">
    <property type="entry name" value="Glyco_hydro_18"/>
    <property type="match status" value="1"/>
</dbReference>
<evidence type="ECO:0000259" key="5">
    <source>
        <dbReference type="PROSITE" id="PS51910"/>
    </source>
</evidence>
<keyword evidence="1" id="KW-0378">Hydrolase</keyword>
<gene>
    <name evidence="6" type="ORF">SAMN02746098_00051</name>
</gene>
<sequence>MKRFLTLLATSALVLCLSLTGCTNVQPPAGPETPPEQTAQLPEAEAGATRESVLGPEKRVVMGFYTDQEGPVPSSKETTLKNGKLLNEVAFFWYSFDANGKVIPSGEIDLKIKDQVQKNGAKAYALVHNMKLKGTVGFDENLAHSVLSNPGKRSNLVTNLVNLTTKDNWDGISIDIEKTPPGDRDNFSAFVAELKKALQAKDKVLNISIPAKFADYPSDLWSGAYDYAAIGKSADQIILMTYDEHGLGTTQGPVASEGWVDRVIKFAVGKIPKEKIVMGLPVYSFDWGTNKPTMPDYLSYAQTVERAKKHGVEIHTDPNAKVPQFTYTANGIRHEVYFENIASLRAKMDDALKYKLHGVAIWRLGMEDPQIWDQLIKTYGTNKDTQEKK</sequence>
<dbReference type="Gene3D" id="3.20.20.80">
    <property type="entry name" value="Glycosidases"/>
    <property type="match status" value="1"/>
</dbReference>
<dbReference type="RefSeq" id="WP_073026921.1">
    <property type="nucleotide sequence ID" value="NZ_FQXJ01000003.1"/>
</dbReference>
<reference evidence="7" key="1">
    <citation type="submission" date="2016-11" db="EMBL/GenBank/DDBJ databases">
        <authorList>
            <person name="Varghese N."/>
            <person name="Submissions S."/>
        </authorList>
    </citation>
    <scope>NUCLEOTIDE SEQUENCE [LARGE SCALE GENOMIC DNA]</scope>
    <source>
        <strain evidence="7">DSM 15449</strain>
    </source>
</reference>
<dbReference type="EMBL" id="FQXJ01000003">
    <property type="protein sequence ID" value="SHH06028.1"/>
    <property type="molecule type" value="Genomic_DNA"/>
</dbReference>
<feature type="region of interest" description="Disordered" evidence="3">
    <location>
        <begin position="27"/>
        <end position="52"/>
    </location>
</feature>
<feature type="signal peptide" evidence="4">
    <location>
        <begin position="1"/>
        <end position="25"/>
    </location>
</feature>
<dbReference type="InterPro" id="IPR017853">
    <property type="entry name" value="GH"/>
</dbReference>
<keyword evidence="4" id="KW-0732">Signal</keyword>
<protein>
    <submittedName>
        <fullName evidence="6">Spore germination protein YaaH</fullName>
    </submittedName>
</protein>
<dbReference type="GO" id="GO:0005975">
    <property type="term" value="P:carbohydrate metabolic process"/>
    <property type="evidence" value="ECO:0007669"/>
    <property type="project" value="InterPro"/>
</dbReference>
<evidence type="ECO:0000256" key="2">
    <source>
        <dbReference type="ARBA" id="ARBA00023295"/>
    </source>
</evidence>
<dbReference type="STRING" id="1121420.SAMN02746098_00051"/>
<dbReference type="InterPro" id="IPR029070">
    <property type="entry name" value="Chitinase_insertion_sf"/>
</dbReference>
<dbReference type="CDD" id="cd02874">
    <property type="entry name" value="GH18_CFLE_spore_hydrolase"/>
    <property type="match status" value="1"/>
</dbReference>
<dbReference type="PANTHER" id="PTHR46066:SF2">
    <property type="entry name" value="CHITINASE DOMAIN-CONTAINING PROTEIN 1"/>
    <property type="match status" value="1"/>
</dbReference>
<dbReference type="OrthoDB" id="9769314at2"/>
<keyword evidence="7" id="KW-1185">Reference proteome</keyword>
<dbReference type="GO" id="GO:0016798">
    <property type="term" value="F:hydrolase activity, acting on glycosyl bonds"/>
    <property type="evidence" value="ECO:0007669"/>
    <property type="project" value="UniProtKB-KW"/>
</dbReference>
<keyword evidence="2" id="KW-0326">Glycosidase</keyword>
<organism evidence="6 7">
    <name type="scientific">Desulfosporosinus lacus DSM 15449</name>
    <dbReference type="NCBI Taxonomy" id="1121420"/>
    <lineage>
        <taxon>Bacteria</taxon>
        <taxon>Bacillati</taxon>
        <taxon>Bacillota</taxon>
        <taxon>Clostridia</taxon>
        <taxon>Eubacteriales</taxon>
        <taxon>Desulfitobacteriaceae</taxon>
        <taxon>Desulfosporosinus</taxon>
    </lineage>
</organism>
<dbReference type="SMART" id="SM00636">
    <property type="entry name" value="Glyco_18"/>
    <property type="match status" value="1"/>
</dbReference>
<feature type="chain" id="PRO_5038749943" evidence="4">
    <location>
        <begin position="26"/>
        <end position="389"/>
    </location>
</feature>
<evidence type="ECO:0000256" key="1">
    <source>
        <dbReference type="ARBA" id="ARBA00022801"/>
    </source>
</evidence>